<proteinExistence type="predicted"/>
<reference evidence="3 4" key="1">
    <citation type="submission" date="2022-03" db="EMBL/GenBank/DDBJ databases">
        <title>Complete genome sequence of Enterococcus innesii DB-1.</title>
        <authorList>
            <person name="Fukuda D."/>
            <person name="Nolasco-Hipolito C."/>
        </authorList>
    </citation>
    <scope>NUCLEOTIDE SEQUENCE [LARGE SCALE GENOMIC DNA]</scope>
    <source>
        <strain evidence="3 4">DB-1</strain>
    </source>
</reference>
<dbReference type="Proteomes" id="UP000831692">
    <property type="component" value="Chromosome"/>
</dbReference>
<evidence type="ECO:0008006" key="5">
    <source>
        <dbReference type="Google" id="ProtNLM"/>
    </source>
</evidence>
<evidence type="ECO:0000313" key="3">
    <source>
        <dbReference type="EMBL" id="BDG66771.1"/>
    </source>
</evidence>
<keyword evidence="2" id="KW-0732">Signal</keyword>
<gene>
    <name evidence="3" type="ORF">ENLAB_03350</name>
</gene>
<feature type="region of interest" description="Disordered" evidence="1">
    <location>
        <begin position="141"/>
        <end position="206"/>
    </location>
</feature>
<protein>
    <recommendedName>
        <fullName evidence="5">NEAT domain-containing protein</fullName>
    </recommendedName>
</protein>
<evidence type="ECO:0000256" key="2">
    <source>
        <dbReference type="SAM" id="SignalP"/>
    </source>
</evidence>
<feature type="chain" id="PRO_5046411263" description="NEAT domain-containing protein" evidence="2">
    <location>
        <begin position="27"/>
        <end position="206"/>
    </location>
</feature>
<sequence>MMKRIKASCLLMVSCFSLLYTERIYAAEASFSLTVEEPIIFDFQEIDFSNELLSYEGSLKVESSASDVATAYHLEISSNGSGLSAAFENAAEMVATETMDDHHFYVTLDPKKFLTADQGNYKVIFTITEISSAATNQNLPSSLLPSSNKQEDHASIVESDESVGESATTSTSSTETTFSTESLLQSSERSSLMEEMETTDTSFMPE</sequence>
<organism evidence="3 4">
    <name type="scientific">Enterococcus innesii</name>
    <dbReference type="NCBI Taxonomy" id="2839759"/>
    <lineage>
        <taxon>Bacteria</taxon>
        <taxon>Bacillati</taxon>
        <taxon>Bacillota</taxon>
        <taxon>Bacilli</taxon>
        <taxon>Lactobacillales</taxon>
        <taxon>Enterococcaceae</taxon>
        <taxon>Enterococcus</taxon>
    </lineage>
</organism>
<accession>A0ABM7XP40</accession>
<feature type="compositionally biased region" description="Low complexity" evidence="1">
    <location>
        <begin position="164"/>
        <end position="190"/>
    </location>
</feature>
<evidence type="ECO:0000313" key="4">
    <source>
        <dbReference type="Proteomes" id="UP000831692"/>
    </source>
</evidence>
<keyword evidence="4" id="KW-1185">Reference proteome</keyword>
<name>A0ABM7XP40_9ENTE</name>
<feature type="signal peptide" evidence="2">
    <location>
        <begin position="1"/>
        <end position="26"/>
    </location>
</feature>
<evidence type="ECO:0000256" key="1">
    <source>
        <dbReference type="SAM" id="MobiDB-lite"/>
    </source>
</evidence>
<dbReference type="EMBL" id="AP025635">
    <property type="protein sequence ID" value="BDG66771.1"/>
    <property type="molecule type" value="Genomic_DNA"/>
</dbReference>